<evidence type="ECO:0000313" key="6">
    <source>
        <dbReference type="EMBL" id="GAT99010.1"/>
    </source>
</evidence>
<dbReference type="Pfam" id="PF04427">
    <property type="entry name" value="Brix"/>
    <property type="match status" value="1"/>
</dbReference>
<evidence type="ECO:0000256" key="4">
    <source>
        <dbReference type="RuleBase" id="RU367086"/>
    </source>
</evidence>
<evidence type="ECO:0000313" key="7">
    <source>
        <dbReference type="Proteomes" id="UP000078387"/>
    </source>
</evidence>
<dbReference type="OMA" id="CTEWEDY"/>
<dbReference type="InterPro" id="IPR039770">
    <property type="entry name" value="Rpf2"/>
</dbReference>
<keyword evidence="3 4" id="KW-0539">Nucleus</keyword>
<dbReference type="GO" id="GO:0000463">
    <property type="term" value="P:maturation of LSU-rRNA from tricistronic rRNA transcript (SSU-rRNA, 5.8S rRNA, LSU-rRNA)"/>
    <property type="evidence" value="ECO:0007669"/>
    <property type="project" value="TreeGrafter"/>
</dbReference>
<name>A0A5K1UMS5_ENTHI</name>
<comment type="caution">
    <text evidence="6">The sequence shown here is derived from an EMBL/GenBank/DDBJ whole genome shotgun (WGS) entry which is preliminary data.</text>
</comment>
<dbReference type="VEuPathDB" id="AmoebaDB:KM1_217540"/>
<dbReference type="GO" id="GO:0019843">
    <property type="term" value="F:rRNA binding"/>
    <property type="evidence" value="ECO:0007669"/>
    <property type="project" value="UniProtKB-UniRule"/>
</dbReference>
<dbReference type="GO" id="GO:0005730">
    <property type="term" value="C:nucleolus"/>
    <property type="evidence" value="ECO:0007669"/>
    <property type="project" value="UniProtKB-SubCell"/>
</dbReference>
<accession>A0A5K1UMS5</accession>
<dbReference type="SMART" id="SM00879">
    <property type="entry name" value="Brix"/>
    <property type="match status" value="1"/>
</dbReference>
<dbReference type="PANTHER" id="PTHR12728">
    <property type="entry name" value="BRIX DOMAIN CONTAINING PROTEIN"/>
    <property type="match status" value="1"/>
</dbReference>
<reference evidence="6 7" key="1">
    <citation type="submission" date="2016-05" db="EMBL/GenBank/DDBJ databases">
        <title>First whole genome sequencing of Entamoeba histolytica HM1:IMSS-clone-6.</title>
        <authorList>
            <person name="Mukherjee Avik.K."/>
            <person name="Izumyama S."/>
            <person name="Nakada-Tsukui K."/>
            <person name="Nozaki T."/>
        </authorList>
    </citation>
    <scope>NUCLEOTIDE SEQUENCE [LARGE SCALE GENOMIC DNA]</scope>
    <source>
        <strain evidence="6 7">HM1:IMSS clone 6</strain>
    </source>
</reference>
<organism evidence="6 7">
    <name type="scientific">Entamoeba histolytica</name>
    <dbReference type="NCBI Taxonomy" id="5759"/>
    <lineage>
        <taxon>Eukaryota</taxon>
        <taxon>Amoebozoa</taxon>
        <taxon>Evosea</taxon>
        <taxon>Archamoebae</taxon>
        <taxon>Mastigamoebida</taxon>
        <taxon>Entamoebidae</taxon>
        <taxon>Entamoeba</taxon>
    </lineage>
</organism>
<evidence type="ECO:0000256" key="2">
    <source>
        <dbReference type="ARBA" id="ARBA00010782"/>
    </source>
</evidence>
<dbReference type="VEuPathDB" id="AmoebaDB:EHI_029200"/>
<proteinExistence type="inferred from homology"/>
<sequence>MSTTSEPKKSFHRKKGWKRLERKEPKVIENTKTAIFIKGRNTSKILTDVCEDLALYKKPHVIKFNHKHEILPFEDERPLEVYSTGRDASLLVIMSHNKKRPNCLTFVRMFDGHVLDMEEMLVKEYKPIHEFEGVKPPSATRLMYSFNGSEFETNEEFKMFKNMIIDFYHNDVNEKLVVDELTAMMVFTVVEGKIYMTVYYIKATSTSIESHEVGPRIVMVPGRNKFGAEDMREEAMKVPQELVAPKKKKNVSKDMFGQTIGRVHAIGEDLEQLNKKIKLPKALRESKKEKKLSKK</sequence>
<protein>
    <recommendedName>
        <fullName evidence="4">Ribosome production factor 2 homolog</fullName>
    </recommendedName>
    <alternativeName>
        <fullName evidence="4">Ribosome biogenesis protein RPF2 homolog</fullName>
    </alternativeName>
</protein>
<dbReference type="Proteomes" id="UP000078387">
    <property type="component" value="Unassembled WGS sequence"/>
</dbReference>
<feature type="domain" description="Brix" evidence="5">
    <location>
        <begin position="32"/>
        <end position="230"/>
    </location>
</feature>
<evidence type="ECO:0000259" key="5">
    <source>
        <dbReference type="PROSITE" id="PS50833"/>
    </source>
</evidence>
<evidence type="ECO:0000256" key="3">
    <source>
        <dbReference type="ARBA" id="ARBA00023242"/>
    </source>
</evidence>
<dbReference type="EMBL" id="BDEQ01000001">
    <property type="protein sequence ID" value="GAT99010.1"/>
    <property type="molecule type" value="Genomic_DNA"/>
</dbReference>
<dbReference type="PROSITE" id="PS50833">
    <property type="entry name" value="BRIX"/>
    <property type="match status" value="1"/>
</dbReference>
<dbReference type="VEuPathDB" id="AmoebaDB:EHI5A_241600"/>
<comment type="similarity">
    <text evidence="2 4">Belongs to the RPF2 family.</text>
</comment>
<comment type="subcellular location">
    <subcellularLocation>
        <location evidence="1 4">Nucleus</location>
        <location evidence="1 4">Nucleolus</location>
    </subcellularLocation>
</comment>
<dbReference type="InterPro" id="IPR007109">
    <property type="entry name" value="Brix"/>
</dbReference>
<gene>
    <name evidence="6" type="ORF">CL6EHI_029200</name>
</gene>
<dbReference type="GO" id="GO:0000027">
    <property type="term" value="P:ribosomal large subunit assembly"/>
    <property type="evidence" value="ECO:0007669"/>
    <property type="project" value="InterPro"/>
</dbReference>
<evidence type="ECO:0000256" key="1">
    <source>
        <dbReference type="ARBA" id="ARBA00004604"/>
    </source>
</evidence>
<dbReference type="AlphaFoldDB" id="A0A5K1UMS5"/>
<dbReference type="PANTHER" id="PTHR12728:SF0">
    <property type="entry name" value="RIBOSOME PRODUCTION FACTOR 2 HOMOLOG"/>
    <property type="match status" value="1"/>
</dbReference>